<feature type="transmembrane region" description="Helical" evidence="1">
    <location>
        <begin position="114"/>
        <end position="134"/>
    </location>
</feature>
<keyword evidence="3" id="KW-1185">Reference proteome</keyword>
<name>A0ABS3VPS0_MICEH</name>
<dbReference type="Proteomes" id="UP000823521">
    <property type="component" value="Unassembled WGS sequence"/>
</dbReference>
<keyword evidence="1" id="KW-0472">Membrane</keyword>
<evidence type="ECO:0008006" key="4">
    <source>
        <dbReference type="Google" id="ProtNLM"/>
    </source>
</evidence>
<dbReference type="RefSeq" id="WP_208813283.1">
    <property type="nucleotide sequence ID" value="NZ_WVUH01000065.1"/>
</dbReference>
<feature type="transmembrane region" description="Helical" evidence="1">
    <location>
        <begin position="171"/>
        <end position="189"/>
    </location>
</feature>
<keyword evidence="1" id="KW-0812">Transmembrane</keyword>
<gene>
    <name evidence="2" type="ORF">GSF22_10270</name>
</gene>
<evidence type="ECO:0000256" key="1">
    <source>
        <dbReference type="SAM" id="Phobius"/>
    </source>
</evidence>
<keyword evidence="1" id="KW-1133">Transmembrane helix</keyword>
<feature type="transmembrane region" description="Helical" evidence="1">
    <location>
        <begin position="87"/>
        <end position="107"/>
    </location>
</feature>
<evidence type="ECO:0000313" key="2">
    <source>
        <dbReference type="EMBL" id="MBO4206388.1"/>
    </source>
</evidence>
<dbReference type="EMBL" id="WVUH01000065">
    <property type="protein sequence ID" value="MBO4206388.1"/>
    <property type="molecule type" value="Genomic_DNA"/>
</dbReference>
<protein>
    <recommendedName>
        <fullName evidence="4">YhhN-like protein</fullName>
    </recommendedName>
</protein>
<organism evidence="2 3">
    <name type="scientific">Micromonospora echinofusca</name>
    <dbReference type="NCBI Taxonomy" id="47858"/>
    <lineage>
        <taxon>Bacteria</taxon>
        <taxon>Bacillati</taxon>
        <taxon>Actinomycetota</taxon>
        <taxon>Actinomycetes</taxon>
        <taxon>Micromonosporales</taxon>
        <taxon>Micromonosporaceae</taxon>
        <taxon>Micromonospora</taxon>
    </lineage>
</organism>
<feature type="transmembrane region" description="Helical" evidence="1">
    <location>
        <begin position="140"/>
        <end position="159"/>
    </location>
</feature>
<sequence>MDTSGRDRSRVRTTDHPKLLHRWPSALGLAAAVLSLASGVNRESGAITVVVASLCYLGAAAFNRPWVGWAGILGGSIVIVASELAGLPWWAGAGITSLVLIVAGVAVRAPRVPLAAQALALAVYGGLAVVTLFLSPRVGLAMAGAVLACHAIWDVVLYRRNQTVPRSLTEFCMVLDVLAGGGIVVVAVTG</sequence>
<evidence type="ECO:0000313" key="3">
    <source>
        <dbReference type="Proteomes" id="UP000823521"/>
    </source>
</evidence>
<accession>A0ABS3VPS0</accession>
<comment type="caution">
    <text evidence="2">The sequence shown here is derived from an EMBL/GenBank/DDBJ whole genome shotgun (WGS) entry which is preliminary data.</text>
</comment>
<reference evidence="2 3" key="1">
    <citation type="submission" date="2019-12" db="EMBL/GenBank/DDBJ databases">
        <title>Whole genome sequencing of endophytic Actinobacterium Micromonospora sp. MPMI6T.</title>
        <authorList>
            <person name="Evv R."/>
            <person name="Podile A.R."/>
        </authorList>
    </citation>
    <scope>NUCLEOTIDE SEQUENCE [LARGE SCALE GENOMIC DNA]</scope>
    <source>
        <strain evidence="2 3">MPMI6</strain>
    </source>
</reference>
<proteinExistence type="predicted"/>